<dbReference type="EMBL" id="JAUSUC010000017">
    <property type="protein sequence ID" value="MDQ0215296.1"/>
    <property type="molecule type" value="Genomic_DNA"/>
</dbReference>
<proteinExistence type="predicted"/>
<feature type="coiled-coil region" evidence="3">
    <location>
        <begin position="97"/>
        <end position="131"/>
    </location>
</feature>
<keyword evidence="7" id="KW-1185">Reference proteome</keyword>
<gene>
    <name evidence="6" type="ORF">J2S13_001696</name>
</gene>
<evidence type="ECO:0000256" key="4">
    <source>
        <dbReference type="SAM" id="Phobius"/>
    </source>
</evidence>
<dbReference type="RefSeq" id="WP_307257292.1">
    <property type="nucleotide sequence ID" value="NZ_JAUSUC010000017.1"/>
</dbReference>
<evidence type="ECO:0000256" key="2">
    <source>
        <dbReference type="ARBA" id="ARBA00023054"/>
    </source>
</evidence>
<dbReference type="AlphaFoldDB" id="A0AAJ1WKM8"/>
<keyword evidence="4" id="KW-1133">Transmembrane helix</keyword>
<dbReference type="Pfam" id="PF25967">
    <property type="entry name" value="RND-MFP_C"/>
    <property type="match status" value="1"/>
</dbReference>
<accession>A0AAJ1WKM8</accession>
<dbReference type="InterPro" id="IPR050465">
    <property type="entry name" value="UPF0194_transport"/>
</dbReference>
<keyword evidence="4" id="KW-0812">Transmembrane</keyword>
<keyword evidence="2 3" id="KW-0175">Coiled coil</keyword>
<protein>
    <submittedName>
        <fullName evidence="6">HlyD family secretion protein</fullName>
    </submittedName>
</protein>
<evidence type="ECO:0000256" key="1">
    <source>
        <dbReference type="ARBA" id="ARBA00004196"/>
    </source>
</evidence>
<dbReference type="PANTHER" id="PTHR32347">
    <property type="entry name" value="EFFLUX SYSTEM COMPONENT YKNX-RELATED"/>
    <property type="match status" value="1"/>
</dbReference>
<organism evidence="6 7">
    <name type="scientific">Oikeobacillus pervagus</name>
    <dbReference type="NCBI Taxonomy" id="1325931"/>
    <lineage>
        <taxon>Bacteria</taxon>
        <taxon>Bacillati</taxon>
        <taxon>Bacillota</taxon>
        <taxon>Bacilli</taxon>
        <taxon>Bacillales</taxon>
        <taxon>Bacillaceae</taxon>
        <taxon>Oikeobacillus</taxon>
    </lineage>
</organism>
<evidence type="ECO:0000259" key="5">
    <source>
        <dbReference type="Pfam" id="PF25967"/>
    </source>
</evidence>
<feature type="domain" description="Multidrug resistance protein MdtA-like C-terminal permuted SH3" evidence="5">
    <location>
        <begin position="302"/>
        <end position="358"/>
    </location>
</feature>
<dbReference type="Proteomes" id="UP001237207">
    <property type="component" value="Unassembled WGS sequence"/>
</dbReference>
<comment type="subcellular location">
    <subcellularLocation>
        <location evidence="1">Cell envelope</location>
    </subcellularLocation>
</comment>
<sequence length="401" mass="46077">MKNWRMILTISLSVAFVVGNLYLIFKEDSKVHRSQWLNQWDQVEVDDVIETFSTAGVITPAEEYPIYFDRHMGSFQKFLVSKGEKVFPSSPLFEYSSSEIDEKRTELETEKTKIQNEIQLIEAHIRKVEDLRYSSKKKKENETEDSTTVTLDNEILNQELEKKKLDEELKRYDRLLADLDTKKNNLKVTSMYEGYVKEINQQLENPILTIRSATPAVQGSFTGKQLKKVSEGMKAEVKLPSVKEILDGSIQHVETYPEKEPAVKRKSLYPFSIQLSQIEDLEEEITPGTKAKVKIITDEALNALAIPHTSIFHEGKKSYLLLLNKAGKIEKREIKTGLLVDGLQEIKKGVKKGDTFILNPTDIRLKNTTFITPIDLSLLDKKTIKEMRKKEIAKYLLMGFL</sequence>
<dbReference type="GO" id="GO:0030313">
    <property type="term" value="C:cell envelope"/>
    <property type="evidence" value="ECO:0007669"/>
    <property type="project" value="UniProtKB-SubCell"/>
</dbReference>
<name>A0AAJ1WKM8_9BACI</name>
<keyword evidence="4" id="KW-0472">Membrane</keyword>
<comment type="caution">
    <text evidence="6">The sequence shown here is derived from an EMBL/GenBank/DDBJ whole genome shotgun (WGS) entry which is preliminary data.</text>
</comment>
<evidence type="ECO:0000313" key="6">
    <source>
        <dbReference type="EMBL" id="MDQ0215296.1"/>
    </source>
</evidence>
<reference evidence="6" key="1">
    <citation type="submission" date="2023-07" db="EMBL/GenBank/DDBJ databases">
        <title>Genomic Encyclopedia of Type Strains, Phase IV (KMG-IV): sequencing the most valuable type-strain genomes for metagenomic binning, comparative biology and taxonomic classification.</title>
        <authorList>
            <person name="Goeker M."/>
        </authorList>
    </citation>
    <scope>NUCLEOTIDE SEQUENCE</scope>
    <source>
        <strain evidence="6">DSM 23947</strain>
    </source>
</reference>
<dbReference type="InterPro" id="IPR058627">
    <property type="entry name" value="MdtA-like_C"/>
</dbReference>
<feature type="coiled-coil region" evidence="3">
    <location>
        <begin position="155"/>
        <end position="189"/>
    </location>
</feature>
<dbReference type="PANTHER" id="PTHR32347:SF14">
    <property type="entry name" value="EFFLUX SYSTEM COMPONENT YKNX-RELATED"/>
    <property type="match status" value="1"/>
</dbReference>
<evidence type="ECO:0000313" key="7">
    <source>
        <dbReference type="Proteomes" id="UP001237207"/>
    </source>
</evidence>
<feature type="transmembrane region" description="Helical" evidence="4">
    <location>
        <begin position="6"/>
        <end position="25"/>
    </location>
</feature>
<dbReference type="Gene3D" id="2.40.420.20">
    <property type="match status" value="1"/>
</dbReference>
<evidence type="ECO:0000256" key="3">
    <source>
        <dbReference type="SAM" id="Coils"/>
    </source>
</evidence>